<evidence type="ECO:0000256" key="3">
    <source>
        <dbReference type="ARBA" id="ARBA00022723"/>
    </source>
</evidence>
<evidence type="ECO:0000313" key="8">
    <source>
        <dbReference type="EMBL" id="AEQ20499.1"/>
    </source>
</evidence>
<name>G4WVP7_9BACT</name>
<dbReference type="GO" id="GO:0005737">
    <property type="term" value="C:cytoplasm"/>
    <property type="evidence" value="ECO:0007669"/>
    <property type="project" value="TreeGrafter"/>
</dbReference>
<dbReference type="GO" id="GO:0004022">
    <property type="term" value="F:alcohol dehydrogenase (NAD+) activity"/>
    <property type="evidence" value="ECO:0007669"/>
    <property type="project" value="TreeGrafter"/>
</dbReference>
<dbReference type="Gene3D" id="3.90.180.10">
    <property type="entry name" value="Medium-chain alcohol dehydrogenases, catalytic domain"/>
    <property type="match status" value="1"/>
</dbReference>
<dbReference type="SUPFAM" id="SSF50129">
    <property type="entry name" value="GroES-like"/>
    <property type="match status" value="1"/>
</dbReference>
<keyword evidence="6" id="KW-0520">NAD</keyword>
<proteinExistence type="inferred from homology"/>
<evidence type="ECO:0000256" key="5">
    <source>
        <dbReference type="ARBA" id="ARBA00023002"/>
    </source>
</evidence>
<comment type="cofactor">
    <cofactor evidence="1">
        <name>Zn(2+)</name>
        <dbReference type="ChEBI" id="CHEBI:29105"/>
    </cofactor>
</comment>
<keyword evidence="4" id="KW-0862">Zinc</keyword>
<dbReference type="Gene3D" id="3.40.50.720">
    <property type="entry name" value="NAD(P)-binding Rossmann-like Domain"/>
    <property type="match status" value="1"/>
</dbReference>
<protein>
    <submittedName>
        <fullName evidence="8">Cinnamyl alcohol dehydrogenase protein</fullName>
    </submittedName>
</protein>
<dbReference type="AlphaFoldDB" id="G4WVP7"/>
<keyword evidence="3" id="KW-0479">Metal-binding</keyword>
<dbReference type="InterPro" id="IPR013154">
    <property type="entry name" value="ADH-like_N"/>
</dbReference>
<dbReference type="Pfam" id="PF00107">
    <property type="entry name" value="ADH_zinc_N"/>
    <property type="match status" value="1"/>
</dbReference>
<accession>G4WVP7</accession>
<evidence type="ECO:0000256" key="2">
    <source>
        <dbReference type="ARBA" id="ARBA00008072"/>
    </source>
</evidence>
<evidence type="ECO:0000256" key="1">
    <source>
        <dbReference type="ARBA" id="ARBA00001947"/>
    </source>
</evidence>
<keyword evidence="5" id="KW-0560">Oxidoreductase</keyword>
<organism evidence="8">
    <name type="scientific">uncultured bacterium CSL144</name>
    <dbReference type="NCBI Taxonomy" id="1091570"/>
    <lineage>
        <taxon>Bacteria</taxon>
        <taxon>environmental samples</taxon>
    </lineage>
</organism>
<dbReference type="GO" id="GO:0046872">
    <property type="term" value="F:metal ion binding"/>
    <property type="evidence" value="ECO:0007669"/>
    <property type="project" value="UniProtKB-KW"/>
</dbReference>
<dbReference type="InterPro" id="IPR011032">
    <property type="entry name" value="GroES-like_sf"/>
</dbReference>
<evidence type="ECO:0000259" key="7">
    <source>
        <dbReference type="SMART" id="SM00829"/>
    </source>
</evidence>
<reference evidence="8" key="2">
    <citation type="journal article" date="2011" name="J. Bacteriol.">
        <title>Long-chain N-acyl amino acid synthases are linked to the putative PEP-CTERM/exosortase protein-sorting system in Gram-negative bacteria.</title>
        <authorList>
            <person name="Craig J.W."/>
            <person name="Cherry M.A."/>
            <person name="Brady S.F."/>
        </authorList>
    </citation>
    <scope>NUCLEOTIDE SEQUENCE</scope>
</reference>
<comment type="similarity">
    <text evidence="2">Belongs to the zinc-containing alcohol dehydrogenase family.</text>
</comment>
<dbReference type="FunFam" id="3.40.50.720:FF:000039">
    <property type="entry name" value="Alcohol dehydrogenase AdhP"/>
    <property type="match status" value="1"/>
</dbReference>
<evidence type="ECO:0000256" key="6">
    <source>
        <dbReference type="ARBA" id="ARBA00023027"/>
    </source>
</evidence>
<dbReference type="EMBL" id="JF429412">
    <property type="protein sequence ID" value="AEQ20499.1"/>
    <property type="molecule type" value="Genomic_DNA"/>
</dbReference>
<sequence>MKMMRVNGAGGKFELTEERMREPDAGSVSVRVEACGICHSDVLTKEGSWPGIVYPRSPGHEIAGIIDAVGEGTHPWKVGERVGIGWHGGHCTRCESCRRGDFITCAKLQIPGISYDGGYSEFVFAPIESLARIPGELTPEEAAPLMCAGVTTFNALRNSGARPGDLVAVQGIGGLGHLGVQFADKFGFETVAIGRGGDKKSLALKLGARTYIDTSSQNMTKELLALGGARVILATAPDGKAMGGLIDGLAVGGRLVIVGASPDPFAVSSLQLIMPRKSIVGWPSGTSIDSEDALKFAAANGVRPMIETFPLERAADGYEHMMSGKVRFRSVLKI</sequence>
<dbReference type="SMART" id="SM00829">
    <property type="entry name" value="PKS_ER"/>
    <property type="match status" value="1"/>
</dbReference>
<dbReference type="Pfam" id="PF08240">
    <property type="entry name" value="ADH_N"/>
    <property type="match status" value="1"/>
</dbReference>
<dbReference type="CDD" id="cd08296">
    <property type="entry name" value="CAD_like"/>
    <property type="match status" value="1"/>
</dbReference>
<reference evidence="8" key="1">
    <citation type="journal article" date="2004" name="Appl. Environ. Microbiol.">
        <title>Long-chain N-acyltyrosine synthases from environmental DNA.</title>
        <authorList>
            <person name="Brady S.F."/>
            <person name="Chao C.J."/>
            <person name="Clardy J."/>
        </authorList>
    </citation>
    <scope>NUCLEOTIDE SEQUENCE</scope>
</reference>
<dbReference type="InterPro" id="IPR013149">
    <property type="entry name" value="ADH-like_C"/>
</dbReference>
<evidence type="ECO:0000256" key="4">
    <source>
        <dbReference type="ARBA" id="ARBA00022833"/>
    </source>
</evidence>
<dbReference type="PANTHER" id="PTHR42940:SF7">
    <property type="entry name" value="ALCOHOL DEHYDROGENASE-LIKE N-TERMINAL DOMAIN-CONTAINING PROTEIN"/>
    <property type="match status" value="1"/>
</dbReference>
<dbReference type="InterPro" id="IPR020843">
    <property type="entry name" value="ER"/>
</dbReference>
<dbReference type="PANTHER" id="PTHR42940">
    <property type="entry name" value="ALCOHOL DEHYDROGENASE 1-RELATED"/>
    <property type="match status" value="1"/>
</dbReference>
<dbReference type="SUPFAM" id="SSF51735">
    <property type="entry name" value="NAD(P)-binding Rossmann-fold domains"/>
    <property type="match status" value="1"/>
</dbReference>
<dbReference type="InterPro" id="IPR036291">
    <property type="entry name" value="NAD(P)-bd_dom_sf"/>
</dbReference>
<feature type="domain" description="Enoyl reductase (ER)" evidence="7">
    <location>
        <begin position="8"/>
        <end position="332"/>
    </location>
</feature>